<organism evidence="2 3">
    <name type="scientific">Streptomyces wedmorensis</name>
    <dbReference type="NCBI Taxonomy" id="43759"/>
    <lineage>
        <taxon>Bacteria</taxon>
        <taxon>Bacillati</taxon>
        <taxon>Actinomycetota</taxon>
        <taxon>Actinomycetes</taxon>
        <taxon>Kitasatosporales</taxon>
        <taxon>Streptomycetaceae</taxon>
        <taxon>Streptomyces</taxon>
    </lineage>
</organism>
<feature type="region of interest" description="Disordered" evidence="1">
    <location>
        <begin position="68"/>
        <end position="89"/>
    </location>
</feature>
<name>A0ABW6J914_STRWE</name>
<dbReference type="EMBL" id="JBHTRV010000054">
    <property type="protein sequence ID" value="MFE5985500.1"/>
    <property type="molecule type" value="Genomic_DNA"/>
</dbReference>
<dbReference type="RefSeq" id="WP_386256488.1">
    <property type="nucleotide sequence ID" value="NZ_JBHTRV010000054.1"/>
</dbReference>
<dbReference type="Proteomes" id="UP001600424">
    <property type="component" value="Unassembled WGS sequence"/>
</dbReference>
<comment type="caution">
    <text evidence="2">The sequence shown here is derived from an EMBL/GenBank/DDBJ whole genome shotgun (WGS) entry which is preliminary data.</text>
</comment>
<evidence type="ECO:0000313" key="3">
    <source>
        <dbReference type="Proteomes" id="UP001600424"/>
    </source>
</evidence>
<feature type="region of interest" description="Disordered" evidence="1">
    <location>
        <begin position="1"/>
        <end position="35"/>
    </location>
</feature>
<proteinExistence type="predicted"/>
<gene>
    <name evidence="2" type="ORF">ACFQ63_38175</name>
</gene>
<dbReference type="Gene3D" id="3.90.470.20">
    <property type="entry name" value="4'-phosphopantetheinyl transferase domain"/>
    <property type="match status" value="1"/>
</dbReference>
<accession>A0ABW6J914</accession>
<reference evidence="2 3" key="1">
    <citation type="submission" date="2024-09" db="EMBL/GenBank/DDBJ databases">
        <title>The Natural Products Discovery Center: Release of the First 8490 Sequenced Strains for Exploring Actinobacteria Biosynthetic Diversity.</title>
        <authorList>
            <person name="Kalkreuter E."/>
            <person name="Kautsar S.A."/>
            <person name="Yang D."/>
            <person name="Bader C.D."/>
            <person name="Teijaro C.N."/>
            <person name="Fluegel L."/>
            <person name="Davis C.M."/>
            <person name="Simpson J.R."/>
            <person name="Lauterbach L."/>
            <person name="Steele A.D."/>
            <person name="Gui C."/>
            <person name="Meng S."/>
            <person name="Li G."/>
            <person name="Viehrig K."/>
            <person name="Ye F."/>
            <person name="Su P."/>
            <person name="Kiefer A.F."/>
            <person name="Nichols A."/>
            <person name="Cepeda A.J."/>
            <person name="Yan W."/>
            <person name="Fan B."/>
            <person name="Jiang Y."/>
            <person name="Adhikari A."/>
            <person name="Zheng C.-J."/>
            <person name="Schuster L."/>
            <person name="Cowan T.M."/>
            <person name="Smanski M.J."/>
            <person name="Chevrette M.G."/>
            <person name="De Carvalho L.P.S."/>
            <person name="Shen B."/>
        </authorList>
    </citation>
    <scope>NUCLEOTIDE SEQUENCE [LARGE SCALE GENOMIC DNA]</scope>
    <source>
        <strain evidence="2 3">NPDC056472</strain>
    </source>
</reference>
<evidence type="ECO:0000313" key="2">
    <source>
        <dbReference type="EMBL" id="MFE5985500.1"/>
    </source>
</evidence>
<protein>
    <recommendedName>
        <fullName evidence="4">4'-phosphopantetheinyl transferase</fullName>
    </recommendedName>
</protein>
<keyword evidence="3" id="KW-1185">Reference proteome</keyword>
<evidence type="ECO:0000256" key="1">
    <source>
        <dbReference type="SAM" id="MobiDB-lite"/>
    </source>
</evidence>
<evidence type="ECO:0008006" key="4">
    <source>
        <dbReference type="Google" id="ProtNLM"/>
    </source>
</evidence>
<feature type="compositionally biased region" description="Basic and acidic residues" evidence="1">
    <location>
        <begin position="15"/>
        <end position="35"/>
    </location>
</feature>
<sequence length="131" mass="14379">MEIRRFRAAPEQVDAAERMADLPSPEERRRGAVFRRPADRDLQDAFLRCRVRKEAYLKGIGTSLGIDPDTVRVGLGPRHGDTESPEPEGWRLATVAVPPGYAAAVALRHRDTPVVAICGVSLTPLPTDRAV</sequence>
<dbReference type="InterPro" id="IPR037143">
    <property type="entry name" value="4-PPantetheinyl_Trfase_dom_sf"/>
</dbReference>
<dbReference type="SUPFAM" id="SSF56214">
    <property type="entry name" value="4'-phosphopantetheinyl transferase"/>
    <property type="match status" value="1"/>
</dbReference>